<dbReference type="PROSITE" id="PS51406">
    <property type="entry name" value="FIBRINOGEN_C_2"/>
    <property type="match status" value="1"/>
</dbReference>
<dbReference type="GO" id="GO:0005615">
    <property type="term" value="C:extracellular space"/>
    <property type="evidence" value="ECO:0007669"/>
    <property type="project" value="TreeGrafter"/>
</dbReference>
<evidence type="ECO:0000313" key="5">
    <source>
        <dbReference type="EMBL" id="RUS81164.1"/>
    </source>
</evidence>
<feature type="domain" description="Fibrinogen C-terminal" evidence="4">
    <location>
        <begin position="276"/>
        <end position="492"/>
    </location>
</feature>
<feature type="region of interest" description="Disordered" evidence="3">
    <location>
        <begin position="104"/>
        <end position="154"/>
    </location>
</feature>
<dbReference type="InterPro" id="IPR050373">
    <property type="entry name" value="Fibrinogen_C-term_domain"/>
</dbReference>
<dbReference type="SMART" id="SM00186">
    <property type="entry name" value="FBG"/>
    <property type="match status" value="1"/>
</dbReference>
<dbReference type="SUPFAM" id="SSF56496">
    <property type="entry name" value="Fibrinogen C-terminal domain-like"/>
    <property type="match status" value="1"/>
</dbReference>
<evidence type="ECO:0000259" key="4">
    <source>
        <dbReference type="PROSITE" id="PS51406"/>
    </source>
</evidence>
<dbReference type="InterPro" id="IPR002181">
    <property type="entry name" value="Fibrinogen_a/b/g_C_dom"/>
</dbReference>
<proteinExistence type="predicted"/>
<keyword evidence="1" id="KW-1015">Disulfide bond</keyword>
<organism evidence="5 6">
    <name type="scientific">Elysia chlorotica</name>
    <name type="common">Eastern emerald elysia</name>
    <name type="synonym">Sea slug</name>
    <dbReference type="NCBI Taxonomy" id="188477"/>
    <lineage>
        <taxon>Eukaryota</taxon>
        <taxon>Metazoa</taxon>
        <taxon>Spiralia</taxon>
        <taxon>Lophotrochozoa</taxon>
        <taxon>Mollusca</taxon>
        <taxon>Gastropoda</taxon>
        <taxon>Heterobranchia</taxon>
        <taxon>Euthyneura</taxon>
        <taxon>Panpulmonata</taxon>
        <taxon>Sacoglossa</taxon>
        <taxon>Placobranchoidea</taxon>
        <taxon>Plakobranchidae</taxon>
        <taxon>Elysia</taxon>
    </lineage>
</organism>
<dbReference type="NCBIfam" id="NF040941">
    <property type="entry name" value="GGGWT_bact"/>
    <property type="match status" value="1"/>
</dbReference>
<dbReference type="OrthoDB" id="7735550at2759"/>
<feature type="coiled-coil region" evidence="2">
    <location>
        <begin position="171"/>
        <end position="226"/>
    </location>
</feature>
<evidence type="ECO:0000256" key="1">
    <source>
        <dbReference type="ARBA" id="ARBA00023157"/>
    </source>
</evidence>
<dbReference type="Proteomes" id="UP000271974">
    <property type="component" value="Unassembled WGS sequence"/>
</dbReference>
<evidence type="ECO:0000256" key="3">
    <source>
        <dbReference type="SAM" id="MobiDB-lite"/>
    </source>
</evidence>
<dbReference type="PANTHER" id="PTHR19143">
    <property type="entry name" value="FIBRINOGEN/TENASCIN/ANGIOPOEITIN"/>
    <property type="match status" value="1"/>
</dbReference>
<evidence type="ECO:0000313" key="6">
    <source>
        <dbReference type="Proteomes" id="UP000271974"/>
    </source>
</evidence>
<keyword evidence="2" id="KW-0175">Coiled coil</keyword>
<dbReference type="PROSITE" id="PS00514">
    <property type="entry name" value="FIBRINOGEN_C_1"/>
    <property type="match status" value="1"/>
</dbReference>
<dbReference type="EMBL" id="RQTK01000352">
    <property type="protein sequence ID" value="RUS81164.1"/>
    <property type="molecule type" value="Genomic_DNA"/>
</dbReference>
<dbReference type="Gene3D" id="3.90.215.10">
    <property type="entry name" value="Gamma Fibrinogen, chain A, domain 1"/>
    <property type="match status" value="1"/>
</dbReference>
<accession>A0A433THW3</accession>
<feature type="region of interest" description="Disordered" evidence="3">
    <location>
        <begin position="409"/>
        <end position="435"/>
    </location>
</feature>
<dbReference type="InterPro" id="IPR020837">
    <property type="entry name" value="Fibrinogen_CS"/>
</dbReference>
<dbReference type="Pfam" id="PF00147">
    <property type="entry name" value="Fibrinogen_C"/>
    <property type="match status" value="1"/>
</dbReference>
<reference evidence="5 6" key="1">
    <citation type="submission" date="2019-01" db="EMBL/GenBank/DDBJ databases">
        <title>A draft genome assembly of the solar-powered sea slug Elysia chlorotica.</title>
        <authorList>
            <person name="Cai H."/>
            <person name="Li Q."/>
            <person name="Fang X."/>
            <person name="Li J."/>
            <person name="Curtis N.E."/>
            <person name="Altenburger A."/>
            <person name="Shibata T."/>
            <person name="Feng M."/>
            <person name="Maeda T."/>
            <person name="Schwartz J.A."/>
            <person name="Shigenobu S."/>
            <person name="Lundholm N."/>
            <person name="Nishiyama T."/>
            <person name="Yang H."/>
            <person name="Hasebe M."/>
            <person name="Li S."/>
            <person name="Pierce S.K."/>
            <person name="Wang J."/>
        </authorList>
    </citation>
    <scope>NUCLEOTIDE SEQUENCE [LARGE SCALE GENOMIC DNA]</scope>
    <source>
        <strain evidence="5">EC2010</strain>
        <tissue evidence="5">Whole organism of an adult</tissue>
    </source>
</reference>
<evidence type="ECO:0000256" key="2">
    <source>
        <dbReference type="SAM" id="Coils"/>
    </source>
</evidence>
<gene>
    <name evidence="5" type="ORF">EGW08_011072</name>
</gene>
<protein>
    <recommendedName>
        <fullName evidence="4">Fibrinogen C-terminal domain-containing protein</fullName>
    </recommendedName>
</protein>
<feature type="compositionally biased region" description="Basic and acidic residues" evidence="3">
    <location>
        <begin position="105"/>
        <end position="115"/>
    </location>
</feature>
<sequence>MISVTVPMAEKDTPGTFHKKVSAERKGNVRNVLICGGFAKGYAVRMFSSVLLLLVCVAAAQDTAVVDKTLTTSAKSDLCTYTLVVHEFDASKCTSYKPEYTLADGADRQRPHDDAPSTYVSSAERRKSRRSRPSDADQPVDRPGTSGEDSPELGTMLKDVENKLLEEMVRNRALNSTLSRHEALLQEARNTLESYRSNFTSVFYQMMQVERKLHRQRRINRSLNKKLSNVILDVVEVNNVISKKLPASGAPTSGTSSGKQFAVESSSSIRACPGISNITKQHEDCAGVHSAGHHRSGVYYIKPLYASCPIPVWCDMESPDGGWLLLQRRKNGLESFNRGWEAYRSGFGDVAGEHWLGNDNMFLLTNQGRYQLRIDLWDFSGNRVYALYSNFKVDGERDQYRLHISGYSGSAQDSMHKHNQKKFSTPDQDNDDRKEASCAQEWEAGWWFDNCWFALLNGPYHNRSDVAWRGLAWNYWKREQLRASEMKIRPLARGRRP</sequence>
<dbReference type="InterPro" id="IPR014716">
    <property type="entry name" value="Fibrinogen_a/b/g_C_1"/>
</dbReference>
<comment type="caution">
    <text evidence="5">The sequence shown here is derived from an EMBL/GenBank/DDBJ whole genome shotgun (WGS) entry which is preliminary data.</text>
</comment>
<dbReference type="PANTHER" id="PTHR19143:SF458">
    <property type="entry name" value="FIBRINOGEN C-TERMINAL DOMAIN-CONTAINING PROTEIN-RELATED"/>
    <property type="match status" value="1"/>
</dbReference>
<dbReference type="AlphaFoldDB" id="A0A433THW3"/>
<keyword evidence="6" id="KW-1185">Reference proteome</keyword>
<dbReference type="CDD" id="cd00087">
    <property type="entry name" value="FReD"/>
    <property type="match status" value="1"/>
</dbReference>
<name>A0A433THW3_ELYCH</name>
<dbReference type="InterPro" id="IPR036056">
    <property type="entry name" value="Fibrinogen-like_C"/>
</dbReference>